<dbReference type="KEGG" id="smo:SELMODRAFT_404280"/>
<dbReference type="InParanoid" id="D8QUU6"/>
<evidence type="ECO:0000313" key="2">
    <source>
        <dbReference type="Proteomes" id="UP000001514"/>
    </source>
</evidence>
<reference evidence="1 2" key="1">
    <citation type="journal article" date="2011" name="Science">
        <title>The Selaginella genome identifies genetic changes associated with the evolution of vascular plants.</title>
        <authorList>
            <person name="Banks J.A."/>
            <person name="Nishiyama T."/>
            <person name="Hasebe M."/>
            <person name="Bowman J.L."/>
            <person name="Gribskov M."/>
            <person name="dePamphilis C."/>
            <person name="Albert V.A."/>
            <person name="Aono N."/>
            <person name="Aoyama T."/>
            <person name="Ambrose B.A."/>
            <person name="Ashton N.W."/>
            <person name="Axtell M.J."/>
            <person name="Barker E."/>
            <person name="Barker M.S."/>
            <person name="Bennetzen J.L."/>
            <person name="Bonawitz N.D."/>
            <person name="Chapple C."/>
            <person name="Cheng C."/>
            <person name="Correa L.G."/>
            <person name="Dacre M."/>
            <person name="DeBarry J."/>
            <person name="Dreyer I."/>
            <person name="Elias M."/>
            <person name="Engstrom E.M."/>
            <person name="Estelle M."/>
            <person name="Feng L."/>
            <person name="Finet C."/>
            <person name="Floyd S.K."/>
            <person name="Frommer W.B."/>
            <person name="Fujita T."/>
            <person name="Gramzow L."/>
            <person name="Gutensohn M."/>
            <person name="Harholt J."/>
            <person name="Hattori M."/>
            <person name="Heyl A."/>
            <person name="Hirai T."/>
            <person name="Hiwatashi Y."/>
            <person name="Ishikawa M."/>
            <person name="Iwata M."/>
            <person name="Karol K.G."/>
            <person name="Koehler B."/>
            <person name="Kolukisaoglu U."/>
            <person name="Kubo M."/>
            <person name="Kurata T."/>
            <person name="Lalonde S."/>
            <person name="Li K."/>
            <person name="Li Y."/>
            <person name="Litt A."/>
            <person name="Lyons E."/>
            <person name="Manning G."/>
            <person name="Maruyama T."/>
            <person name="Michael T.P."/>
            <person name="Mikami K."/>
            <person name="Miyazaki S."/>
            <person name="Morinaga S."/>
            <person name="Murata T."/>
            <person name="Mueller-Roeber B."/>
            <person name="Nelson D.R."/>
            <person name="Obara M."/>
            <person name="Oguri Y."/>
            <person name="Olmstead R.G."/>
            <person name="Onodera N."/>
            <person name="Petersen B.L."/>
            <person name="Pils B."/>
            <person name="Prigge M."/>
            <person name="Rensing S.A."/>
            <person name="Riano-Pachon D.M."/>
            <person name="Roberts A.W."/>
            <person name="Sato Y."/>
            <person name="Scheller H.V."/>
            <person name="Schulz B."/>
            <person name="Schulz C."/>
            <person name="Shakirov E.V."/>
            <person name="Shibagaki N."/>
            <person name="Shinohara N."/>
            <person name="Shippen D.E."/>
            <person name="Soerensen I."/>
            <person name="Sotooka R."/>
            <person name="Sugimoto N."/>
            <person name="Sugita M."/>
            <person name="Sumikawa N."/>
            <person name="Tanurdzic M."/>
            <person name="Theissen G."/>
            <person name="Ulvskov P."/>
            <person name="Wakazuki S."/>
            <person name="Weng J.K."/>
            <person name="Willats W.W."/>
            <person name="Wipf D."/>
            <person name="Wolf P.G."/>
            <person name="Yang L."/>
            <person name="Zimmer A.D."/>
            <person name="Zhu Q."/>
            <person name="Mitros T."/>
            <person name="Hellsten U."/>
            <person name="Loque D."/>
            <person name="Otillar R."/>
            <person name="Salamov A."/>
            <person name="Schmutz J."/>
            <person name="Shapiro H."/>
            <person name="Lindquist E."/>
            <person name="Lucas S."/>
            <person name="Rokhsar D."/>
            <person name="Grigoriev I.V."/>
        </authorList>
    </citation>
    <scope>NUCLEOTIDE SEQUENCE [LARGE SCALE GENOMIC DNA]</scope>
</reference>
<sequence length="235" mass="26931">MADVTVAYCEVLISISGRVPKGAFVEALIPLARARIQAEIHSDTGDFSFFPTPHESSSASEWCKIGGCTVLFFPKHGQENLEDAKLWSKLRLLEKVRILEMQMESKDPKAVQIELEDDPSQERIKFAAGFCEFSTRTYINKWIKDAWSPITTPPEAKRFVMERIGLASEEDWTGSCVCVPKTDRGNHWKHGGLIMFLPDERDRELAEGTLLKQARLYRLYLFFHLLDYRDQAMLK</sequence>
<gene>
    <name evidence="1" type="ORF">SELMODRAFT_404280</name>
</gene>
<dbReference type="EMBL" id="GL377567">
    <property type="protein sequence ID" value="EFJ36355.1"/>
    <property type="molecule type" value="Genomic_DNA"/>
</dbReference>
<dbReference type="Proteomes" id="UP000001514">
    <property type="component" value="Unassembled WGS sequence"/>
</dbReference>
<proteinExistence type="predicted"/>
<dbReference type="AlphaFoldDB" id="D8QUU6"/>
<accession>D8QUU6</accession>
<evidence type="ECO:0000313" key="1">
    <source>
        <dbReference type="EMBL" id="EFJ36355.1"/>
    </source>
</evidence>
<dbReference type="HOGENOM" id="CLU_1181885_0_0_1"/>
<organism evidence="2">
    <name type="scientific">Selaginella moellendorffii</name>
    <name type="common">Spikemoss</name>
    <dbReference type="NCBI Taxonomy" id="88036"/>
    <lineage>
        <taxon>Eukaryota</taxon>
        <taxon>Viridiplantae</taxon>
        <taxon>Streptophyta</taxon>
        <taxon>Embryophyta</taxon>
        <taxon>Tracheophyta</taxon>
        <taxon>Lycopodiopsida</taxon>
        <taxon>Selaginellales</taxon>
        <taxon>Selaginellaceae</taxon>
        <taxon>Selaginella</taxon>
    </lineage>
</organism>
<dbReference type="Gramene" id="EFJ36355">
    <property type="protein sequence ID" value="EFJ36355"/>
    <property type="gene ID" value="SELMODRAFT_404280"/>
</dbReference>
<keyword evidence="2" id="KW-1185">Reference proteome</keyword>
<name>D8QUU6_SELML</name>
<protein>
    <submittedName>
        <fullName evidence="1">Uncharacterized protein</fullName>
    </submittedName>
</protein>